<gene>
    <name evidence="2" type="ORF">CURHAP_LOCUS49306</name>
</gene>
<protein>
    <recommendedName>
        <fullName evidence="1">EF-hand domain-containing protein</fullName>
    </recommendedName>
</protein>
<dbReference type="Proteomes" id="UP000507222">
    <property type="component" value="Unassembled WGS sequence"/>
</dbReference>
<evidence type="ECO:0000259" key="1">
    <source>
        <dbReference type="PROSITE" id="PS50222"/>
    </source>
</evidence>
<dbReference type="PROSITE" id="PS50222">
    <property type="entry name" value="EF_HAND_2"/>
    <property type="match status" value="1"/>
</dbReference>
<evidence type="ECO:0000313" key="3">
    <source>
        <dbReference type="Proteomes" id="UP000507222"/>
    </source>
</evidence>
<reference evidence="2 3" key="1">
    <citation type="submission" date="2020-05" db="EMBL/GenBank/DDBJ databases">
        <authorList>
            <person name="Campoy J."/>
            <person name="Schneeberger K."/>
            <person name="Spophaly S."/>
        </authorList>
    </citation>
    <scope>NUCLEOTIDE SEQUENCE [LARGE SCALE GENOMIC DNA]</scope>
    <source>
        <strain evidence="2">PruArmRojPasFocal</strain>
    </source>
</reference>
<proteinExistence type="predicted"/>
<dbReference type="AlphaFoldDB" id="A0A6J5VND4"/>
<organism evidence="2 3">
    <name type="scientific">Prunus armeniaca</name>
    <name type="common">Apricot</name>
    <name type="synonym">Armeniaca vulgaris</name>
    <dbReference type="NCBI Taxonomy" id="36596"/>
    <lineage>
        <taxon>Eukaryota</taxon>
        <taxon>Viridiplantae</taxon>
        <taxon>Streptophyta</taxon>
        <taxon>Embryophyta</taxon>
        <taxon>Tracheophyta</taxon>
        <taxon>Spermatophyta</taxon>
        <taxon>Magnoliopsida</taxon>
        <taxon>eudicotyledons</taxon>
        <taxon>Gunneridae</taxon>
        <taxon>Pentapetalae</taxon>
        <taxon>rosids</taxon>
        <taxon>fabids</taxon>
        <taxon>Rosales</taxon>
        <taxon>Rosaceae</taxon>
        <taxon>Amygdaloideae</taxon>
        <taxon>Amygdaleae</taxon>
        <taxon>Prunus</taxon>
    </lineage>
</organism>
<evidence type="ECO:0000313" key="2">
    <source>
        <dbReference type="EMBL" id="CAB4289763.1"/>
    </source>
</evidence>
<sequence length="70" mass="7493">MAQISSLCVEIETLSQVLGLVEAFKAFDVDNDGKINVAEPGGILGSLGYKTSEQDVRAMRQQGAQTKMGF</sequence>
<dbReference type="InterPro" id="IPR011992">
    <property type="entry name" value="EF-hand-dom_pair"/>
</dbReference>
<name>A0A6J5VND4_PRUAR</name>
<dbReference type="GO" id="GO:0005509">
    <property type="term" value="F:calcium ion binding"/>
    <property type="evidence" value="ECO:0007669"/>
    <property type="project" value="InterPro"/>
</dbReference>
<dbReference type="InterPro" id="IPR002048">
    <property type="entry name" value="EF_hand_dom"/>
</dbReference>
<dbReference type="Gene3D" id="1.10.238.10">
    <property type="entry name" value="EF-hand"/>
    <property type="match status" value="1"/>
</dbReference>
<accession>A0A6J5VND4</accession>
<feature type="domain" description="EF-hand" evidence="1">
    <location>
        <begin position="15"/>
        <end position="50"/>
    </location>
</feature>
<dbReference type="SUPFAM" id="SSF47473">
    <property type="entry name" value="EF-hand"/>
    <property type="match status" value="1"/>
</dbReference>
<dbReference type="EMBL" id="CAEKDK010000008">
    <property type="protein sequence ID" value="CAB4289763.1"/>
    <property type="molecule type" value="Genomic_DNA"/>
</dbReference>